<organism evidence="2 3">
    <name type="scientific">Candidatus Daviesbacteria bacterium RIFCSPHIGHO2_02_FULL_43_12</name>
    <dbReference type="NCBI Taxonomy" id="1797776"/>
    <lineage>
        <taxon>Bacteria</taxon>
        <taxon>Candidatus Daviesiibacteriota</taxon>
    </lineage>
</organism>
<sequence length="74" mass="8330">MSAEPNSALIIWFIIKWMIVILVFLYFVFSLIVIKQVSLMSDALITEVDPTLRLLSIINSLVALGLVAYSIVFI</sequence>
<comment type="caution">
    <text evidence="2">The sequence shown here is derived from an EMBL/GenBank/DDBJ whole genome shotgun (WGS) entry which is preliminary data.</text>
</comment>
<dbReference type="Proteomes" id="UP000177328">
    <property type="component" value="Unassembled WGS sequence"/>
</dbReference>
<protein>
    <submittedName>
        <fullName evidence="2">Uncharacterized protein</fullName>
    </submittedName>
</protein>
<accession>A0A1F5KGS5</accession>
<feature type="transmembrane region" description="Helical" evidence="1">
    <location>
        <begin position="9"/>
        <end position="34"/>
    </location>
</feature>
<dbReference type="InterPro" id="IPR043716">
    <property type="entry name" value="DUF5657"/>
</dbReference>
<keyword evidence="1" id="KW-0812">Transmembrane</keyword>
<dbReference type="EMBL" id="MFDD01000014">
    <property type="protein sequence ID" value="OGE40137.1"/>
    <property type="molecule type" value="Genomic_DNA"/>
</dbReference>
<dbReference type="AlphaFoldDB" id="A0A1F5KGS5"/>
<reference evidence="2 3" key="1">
    <citation type="journal article" date="2016" name="Nat. Commun.">
        <title>Thousands of microbial genomes shed light on interconnected biogeochemical processes in an aquifer system.</title>
        <authorList>
            <person name="Anantharaman K."/>
            <person name="Brown C.T."/>
            <person name="Hug L.A."/>
            <person name="Sharon I."/>
            <person name="Castelle C.J."/>
            <person name="Probst A.J."/>
            <person name="Thomas B.C."/>
            <person name="Singh A."/>
            <person name="Wilkins M.J."/>
            <person name="Karaoz U."/>
            <person name="Brodie E.L."/>
            <person name="Williams K.H."/>
            <person name="Hubbard S.S."/>
            <person name="Banfield J.F."/>
        </authorList>
    </citation>
    <scope>NUCLEOTIDE SEQUENCE [LARGE SCALE GENOMIC DNA]</scope>
</reference>
<gene>
    <name evidence="2" type="ORF">A3D25_05040</name>
</gene>
<proteinExistence type="predicted"/>
<dbReference type="Pfam" id="PF18901">
    <property type="entry name" value="DUF5657"/>
    <property type="match status" value="1"/>
</dbReference>
<keyword evidence="1" id="KW-0472">Membrane</keyword>
<evidence type="ECO:0000313" key="2">
    <source>
        <dbReference type="EMBL" id="OGE40137.1"/>
    </source>
</evidence>
<name>A0A1F5KGS5_9BACT</name>
<keyword evidence="1" id="KW-1133">Transmembrane helix</keyword>
<evidence type="ECO:0000256" key="1">
    <source>
        <dbReference type="SAM" id="Phobius"/>
    </source>
</evidence>
<feature type="transmembrane region" description="Helical" evidence="1">
    <location>
        <begin position="54"/>
        <end position="73"/>
    </location>
</feature>
<evidence type="ECO:0000313" key="3">
    <source>
        <dbReference type="Proteomes" id="UP000177328"/>
    </source>
</evidence>